<sequence>MSNIQNMSLEDIMGERFGRYSKYIIQDRALPDIRDA</sequence>
<organism evidence="2 3">
    <name type="scientific">Streptococcus mitis 13/39</name>
    <dbReference type="NCBI Taxonomy" id="1239793"/>
    <lineage>
        <taxon>Bacteria</taxon>
        <taxon>Bacillati</taxon>
        <taxon>Bacillota</taxon>
        <taxon>Bacilli</taxon>
        <taxon>Lactobacillales</taxon>
        <taxon>Streptococcaceae</taxon>
        <taxon>Streptococcus</taxon>
        <taxon>Streptococcus mitis group</taxon>
    </lineage>
</organism>
<dbReference type="GO" id="GO:0005524">
    <property type="term" value="F:ATP binding"/>
    <property type="evidence" value="ECO:0007669"/>
    <property type="project" value="InterPro"/>
</dbReference>
<dbReference type="SUPFAM" id="SSF56719">
    <property type="entry name" value="Type II DNA topoisomerase"/>
    <property type="match status" value="1"/>
</dbReference>
<dbReference type="InterPro" id="IPR013760">
    <property type="entry name" value="Topo_IIA-like_dom_sf"/>
</dbReference>
<reference evidence="2 3" key="1">
    <citation type="submission" date="2013-04" db="EMBL/GenBank/DDBJ databases">
        <authorList>
            <person name="Ikryannikova L.N."/>
            <person name="Ilina E.N."/>
            <person name="Kostryukova E.S."/>
            <person name="Semashko T.A."/>
            <person name="Karpova I.Y.U."/>
            <person name="Larin A.K."/>
            <person name="Ischenko D.S."/>
            <person name="Alekseev D.G."/>
            <person name="Klimova E.A."/>
            <person name="Filimonova A.V."/>
            <person name="Savinova T.A."/>
            <person name="Filimonova O.Y.U."/>
            <person name="Dubovickaya V.A."/>
            <person name="Sidorenko S.V."/>
            <person name="Govorun V.M."/>
        </authorList>
    </citation>
    <scope>NUCLEOTIDE SEQUENCE [LARGE SCALE GENOMIC DNA]</scope>
    <source>
        <strain evidence="2 3">13/39</strain>
    </source>
</reference>
<keyword evidence="2" id="KW-0413">Isomerase</keyword>
<dbReference type="GO" id="GO:0006265">
    <property type="term" value="P:DNA topological change"/>
    <property type="evidence" value="ECO:0007669"/>
    <property type="project" value="InterPro"/>
</dbReference>
<comment type="catalytic activity">
    <reaction evidence="1">
        <text>ATP-dependent breakage, passage and rejoining of double-stranded DNA.</text>
        <dbReference type="EC" id="5.6.2.2"/>
    </reaction>
</comment>
<comment type="caution">
    <text evidence="2">The sequence shown here is derived from an EMBL/GenBank/DDBJ whole genome shotgun (WGS) entry which is preliminary data.</text>
</comment>
<dbReference type="EMBL" id="AQTU01000011">
    <property type="protein sequence ID" value="EOB32704.1"/>
    <property type="molecule type" value="Genomic_DNA"/>
</dbReference>
<dbReference type="AlphaFoldDB" id="R0NRM0"/>
<dbReference type="Gene3D" id="3.90.199.10">
    <property type="entry name" value="Topoisomerase II, domain 5"/>
    <property type="match status" value="1"/>
</dbReference>
<dbReference type="EC" id="5.99.1.-" evidence="2"/>
<gene>
    <name evidence="2" type="ORF">D065_04723</name>
</gene>
<evidence type="ECO:0000313" key="2">
    <source>
        <dbReference type="EMBL" id="EOB32704.1"/>
    </source>
</evidence>
<evidence type="ECO:0000256" key="1">
    <source>
        <dbReference type="ARBA" id="ARBA00000185"/>
    </source>
</evidence>
<dbReference type="Proteomes" id="UP000013315">
    <property type="component" value="Unassembled WGS sequence"/>
</dbReference>
<name>R0NRM0_STRMT</name>
<proteinExistence type="predicted"/>
<dbReference type="GO" id="GO:0034335">
    <property type="term" value="F:DNA negative supercoiling activity"/>
    <property type="evidence" value="ECO:0007669"/>
    <property type="project" value="UniProtKB-ARBA"/>
</dbReference>
<dbReference type="GO" id="GO:0003677">
    <property type="term" value="F:DNA binding"/>
    <property type="evidence" value="ECO:0007669"/>
    <property type="project" value="InterPro"/>
</dbReference>
<dbReference type="InterPro" id="IPR013758">
    <property type="entry name" value="Topo_IIA_A/C_ab"/>
</dbReference>
<protein>
    <submittedName>
        <fullName evidence="2">DNA topoisomerase IV subunit A</fullName>
        <ecNumber evidence="2">5.99.1.-</ecNumber>
    </submittedName>
</protein>
<evidence type="ECO:0000313" key="3">
    <source>
        <dbReference type="Proteomes" id="UP000013315"/>
    </source>
</evidence>
<accession>R0NRM0</accession>